<dbReference type="RefSeq" id="WP_152888063.1">
    <property type="nucleotide sequence ID" value="NZ_WHJC01000030.1"/>
</dbReference>
<evidence type="ECO:0000313" key="3">
    <source>
        <dbReference type="Proteomes" id="UP000430345"/>
    </source>
</evidence>
<evidence type="ECO:0000256" key="1">
    <source>
        <dbReference type="SAM" id="Phobius"/>
    </source>
</evidence>
<keyword evidence="1" id="KW-0812">Transmembrane</keyword>
<accession>A0A6I1MLH2</accession>
<dbReference type="Proteomes" id="UP000430345">
    <property type="component" value="Unassembled WGS sequence"/>
</dbReference>
<name>A0A6I1MLH2_9CLOT</name>
<feature type="transmembrane region" description="Helical" evidence="1">
    <location>
        <begin position="164"/>
        <end position="184"/>
    </location>
</feature>
<feature type="transmembrane region" description="Helical" evidence="1">
    <location>
        <begin position="80"/>
        <end position="97"/>
    </location>
</feature>
<feature type="transmembrane region" description="Helical" evidence="1">
    <location>
        <begin position="109"/>
        <end position="126"/>
    </location>
</feature>
<reference evidence="2 3" key="1">
    <citation type="submission" date="2019-10" db="EMBL/GenBank/DDBJ databases">
        <title>The Genome Sequence of Clostridium tarantellae Isolated from Fish Brain.</title>
        <authorList>
            <person name="Bano L."/>
            <person name="Kiel M."/>
            <person name="Sales G."/>
            <person name="Doxey A.C."/>
            <person name="Mansfield M.J."/>
            <person name="Schiavone M."/>
            <person name="Rossetto O."/>
            <person name="Pirazzini M."/>
            <person name="Dobrindt U."/>
            <person name="Montecucco C."/>
        </authorList>
    </citation>
    <scope>NUCLEOTIDE SEQUENCE [LARGE SCALE GENOMIC DNA]</scope>
    <source>
        <strain evidence="2 3">DSM 3997</strain>
    </source>
</reference>
<dbReference type="EMBL" id="WHJC01000030">
    <property type="protein sequence ID" value="MPQ42967.1"/>
    <property type="molecule type" value="Genomic_DNA"/>
</dbReference>
<feature type="transmembrane region" description="Helical" evidence="1">
    <location>
        <begin position="190"/>
        <end position="212"/>
    </location>
</feature>
<proteinExistence type="predicted"/>
<keyword evidence="3" id="KW-1185">Reference proteome</keyword>
<feature type="transmembrane region" description="Helical" evidence="1">
    <location>
        <begin position="233"/>
        <end position="251"/>
    </location>
</feature>
<gene>
    <name evidence="2" type="ORF">GBZ86_04245</name>
</gene>
<keyword evidence="1" id="KW-1133">Transmembrane helix</keyword>
<protein>
    <submittedName>
        <fullName evidence="2">Uncharacterized protein</fullName>
    </submittedName>
</protein>
<organism evidence="2 3">
    <name type="scientific">Clostridium tarantellae</name>
    <dbReference type="NCBI Taxonomy" id="39493"/>
    <lineage>
        <taxon>Bacteria</taxon>
        <taxon>Bacillati</taxon>
        <taxon>Bacillota</taxon>
        <taxon>Clostridia</taxon>
        <taxon>Eubacteriales</taxon>
        <taxon>Clostridiaceae</taxon>
        <taxon>Clostridium</taxon>
    </lineage>
</organism>
<feature type="transmembrane region" description="Helical" evidence="1">
    <location>
        <begin position="38"/>
        <end position="60"/>
    </location>
</feature>
<evidence type="ECO:0000313" key="2">
    <source>
        <dbReference type="EMBL" id="MPQ42967.1"/>
    </source>
</evidence>
<dbReference type="AlphaFoldDB" id="A0A6I1MLH2"/>
<sequence>MKKEIRTTCLLNVINYINNLVLITYFSMYQNLNINNNIYVLKLGIVLSIWLLSPLLLLFVTTYPLLNNENLYYKNLKRELIIDVCFKIISYIVLLSYTKTIFLSDIYKLKVVVQIVLMFFSLIINFKIYKKVKYLECNSINIFEEDTVTEIEKRNIENIKKASYIGNTSFLSFIIFGLSLILFSTKEMNWQVDIIATVISSISFVKFINSIYKKSILIYSENNNRNKVFKKEIIYATISYSICIVVSMNLVRIENEIFRYITYLISILALYPIMKNNKNISIKYKKVKKSLVNELMAYYEK</sequence>
<feature type="transmembrane region" description="Helical" evidence="1">
    <location>
        <begin position="7"/>
        <end position="26"/>
    </location>
</feature>
<comment type="caution">
    <text evidence="2">The sequence shown here is derived from an EMBL/GenBank/DDBJ whole genome shotgun (WGS) entry which is preliminary data.</text>
</comment>
<feature type="transmembrane region" description="Helical" evidence="1">
    <location>
        <begin position="257"/>
        <end position="274"/>
    </location>
</feature>
<keyword evidence="1" id="KW-0472">Membrane</keyword>